<keyword evidence="2" id="KW-1185">Reference proteome</keyword>
<feature type="non-terminal residue" evidence="1">
    <location>
        <position position="1"/>
    </location>
</feature>
<dbReference type="EMBL" id="CAJVQA010019606">
    <property type="protein sequence ID" value="CAG8759866.1"/>
    <property type="molecule type" value="Genomic_DNA"/>
</dbReference>
<name>A0A9N9J0Z5_9GLOM</name>
<gene>
    <name evidence="1" type="ORF">CPELLU_LOCUS15238</name>
</gene>
<dbReference type="Proteomes" id="UP000789759">
    <property type="component" value="Unassembled WGS sequence"/>
</dbReference>
<evidence type="ECO:0000313" key="1">
    <source>
        <dbReference type="EMBL" id="CAG8759866.1"/>
    </source>
</evidence>
<sequence length="50" mass="5863">LNINIKSQELNINNNNQETLSQIQEQEFVDINKNDIINIDDHENIINIDD</sequence>
<reference evidence="1" key="1">
    <citation type="submission" date="2021-06" db="EMBL/GenBank/DDBJ databases">
        <authorList>
            <person name="Kallberg Y."/>
            <person name="Tangrot J."/>
            <person name="Rosling A."/>
        </authorList>
    </citation>
    <scope>NUCLEOTIDE SEQUENCE</scope>
    <source>
        <strain evidence="1">FL966</strain>
    </source>
</reference>
<dbReference type="AlphaFoldDB" id="A0A9N9J0Z5"/>
<proteinExistence type="predicted"/>
<comment type="caution">
    <text evidence="1">The sequence shown here is derived from an EMBL/GenBank/DDBJ whole genome shotgun (WGS) entry which is preliminary data.</text>
</comment>
<protein>
    <submittedName>
        <fullName evidence="1">10095_t:CDS:1</fullName>
    </submittedName>
</protein>
<organism evidence="1 2">
    <name type="scientific">Cetraspora pellucida</name>
    <dbReference type="NCBI Taxonomy" id="1433469"/>
    <lineage>
        <taxon>Eukaryota</taxon>
        <taxon>Fungi</taxon>
        <taxon>Fungi incertae sedis</taxon>
        <taxon>Mucoromycota</taxon>
        <taxon>Glomeromycotina</taxon>
        <taxon>Glomeromycetes</taxon>
        <taxon>Diversisporales</taxon>
        <taxon>Gigasporaceae</taxon>
        <taxon>Cetraspora</taxon>
    </lineage>
</organism>
<accession>A0A9N9J0Z5</accession>
<evidence type="ECO:0000313" key="2">
    <source>
        <dbReference type="Proteomes" id="UP000789759"/>
    </source>
</evidence>